<feature type="domain" description="SRR1-like" evidence="2">
    <location>
        <begin position="182"/>
        <end position="314"/>
    </location>
</feature>
<dbReference type="Proteomes" id="UP000028045">
    <property type="component" value="Unassembled WGS sequence"/>
</dbReference>
<dbReference type="OrthoDB" id="5230585at2759"/>
<gene>
    <name evidence="3" type="ORF">S7711_10443</name>
</gene>
<evidence type="ECO:0000313" key="4">
    <source>
        <dbReference type="Proteomes" id="UP000028045"/>
    </source>
</evidence>
<accession>A0A084BBM7</accession>
<name>A0A084BBM7_STACB</name>
<organism evidence="3 4">
    <name type="scientific">Stachybotrys chartarum (strain CBS 109288 / IBT 7711)</name>
    <name type="common">Toxic black mold</name>
    <name type="synonym">Stilbospora chartarum</name>
    <dbReference type="NCBI Taxonomy" id="1280523"/>
    <lineage>
        <taxon>Eukaryota</taxon>
        <taxon>Fungi</taxon>
        <taxon>Dikarya</taxon>
        <taxon>Ascomycota</taxon>
        <taxon>Pezizomycotina</taxon>
        <taxon>Sordariomycetes</taxon>
        <taxon>Hypocreomycetidae</taxon>
        <taxon>Hypocreales</taxon>
        <taxon>Stachybotryaceae</taxon>
        <taxon>Stachybotrys</taxon>
    </lineage>
</organism>
<keyword evidence="4" id="KW-1185">Reference proteome</keyword>
<reference evidence="3 4" key="1">
    <citation type="journal article" date="2014" name="BMC Genomics">
        <title>Comparative genome sequencing reveals chemotype-specific gene clusters in the toxigenic black mold Stachybotrys.</title>
        <authorList>
            <person name="Semeiks J."/>
            <person name="Borek D."/>
            <person name="Otwinowski Z."/>
            <person name="Grishin N.V."/>
        </authorList>
    </citation>
    <scope>NUCLEOTIDE SEQUENCE [LARGE SCALE GENOMIC DNA]</scope>
    <source>
        <strain evidence="4">CBS 109288 / IBT 7711</strain>
    </source>
</reference>
<feature type="region of interest" description="Disordered" evidence="1">
    <location>
        <begin position="1"/>
        <end position="21"/>
    </location>
</feature>
<dbReference type="EMBL" id="KL647405">
    <property type="protein sequence ID" value="KEY74956.1"/>
    <property type="molecule type" value="Genomic_DNA"/>
</dbReference>
<dbReference type="PANTHER" id="PTHR42080:SF3">
    <property type="entry name" value="SRR1-LIKE DOMAIN-CONTAINING PROTEIN"/>
    <property type="match status" value="1"/>
</dbReference>
<dbReference type="HOGENOM" id="CLU_032332_1_0_1"/>
<dbReference type="InterPro" id="IPR012942">
    <property type="entry name" value="SRR1-like"/>
</dbReference>
<sequence length="376" mass="42099">MAMHTTESGQQAPPVRQPKVVAPTVSDKGRELGQYIRDLYASGAKLWTKAAILQLETQLRESPGLDSYPIRYMDGVERAEPWPDLPCRPSGTVGRVGTDFTIYQHLVHAAETIDDTDMSGSDDELKQQLLRSYSLVYSYRYSHEDAEVPGYSDVKRMWAEARTNWQQSPACEELRAVFQGCQSLPKVTRIVCLGLGSFEVAVTRVDNDEEAGLDGLPLRRSMTQHAAAITVAEVLGKQLPGARPVIMAQDPAYSALAKRILKEDGIEVIDGYGSLAFTLIDEETIVFSCCPNIPVKQIVADIARPAAMIWDRVKPESEERSEWEVINQDGSEVLISPWLTDEDSPRTRKLVQGYSKHYFRAANERFGDMEIFIRKD</sequence>
<protein>
    <recommendedName>
        <fullName evidence="2">SRR1-like domain-containing protein</fullName>
    </recommendedName>
</protein>
<dbReference type="Pfam" id="PF07985">
    <property type="entry name" value="SRR1"/>
    <property type="match status" value="1"/>
</dbReference>
<evidence type="ECO:0000313" key="3">
    <source>
        <dbReference type="EMBL" id="KEY74956.1"/>
    </source>
</evidence>
<proteinExistence type="predicted"/>
<evidence type="ECO:0000256" key="1">
    <source>
        <dbReference type="SAM" id="MobiDB-lite"/>
    </source>
</evidence>
<dbReference type="AlphaFoldDB" id="A0A084BBM7"/>
<evidence type="ECO:0000259" key="2">
    <source>
        <dbReference type="Pfam" id="PF07985"/>
    </source>
</evidence>
<feature type="compositionally biased region" description="Polar residues" evidence="1">
    <location>
        <begin position="1"/>
        <end position="11"/>
    </location>
</feature>
<dbReference type="PANTHER" id="PTHR42080">
    <property type="entry name" value="SRR1 DOMAIN-CONTAINING PROTEIN"/>
    <property type="match status" value="1"/>
</dbReference>